<dbReference type="Pfam" id="PF13920">
    <property type="entry name" value="zf-C3HC4_3"/>
    <property type="match status" value="1"/>
</dbReference>
<dbReference type="InterPro" id="IPR036770">
    <property type="entry name" value="Ankyrin_rpt-contain_sf"/>
</dbReference>
<reference evidence="9" key="1">
    <citation type="submission" date="2023-08" db="EMBL/GenBank/DDBJ databases">
        <authorList>
            <person name="Alioto T."/>
            <person name="Alioto T."/>
            <person name="Gomez Garrido J."/>
        </authorList>
    </citation>
    <scope>NUCLEOTIDE SEQUENCE</scope>
</reference>
<evidence type="ECO:0000256" key="2">
    <source>
        <dbReference type="ARBA" id="ARBA00022771"/>
    </source>
</evidence>
<dbReference type="InterPro" id="IPR013083">
    <property type="entry name" value="Znf_RING/FYVE/PHD"/>
</dbReference>
<keyword evidence="2 6" id="KW-0863">Zinc-finger</keyword>
<dbReference type="InterPro" id="IPR001841">
    <property type="entry name" value="Znf_RING"/>
</dbReference>
<dbReference type="PROSITE" id="PS50297">
    <property type="entry name" value="ANK_REP_REGION"/>
    <property type="match status" value="13"/>
</dbReference>
<dbReference type="InterPro" id="IPR002110">
    <property type="entry name" value="Ankyrin_rpt"/>
</dbReference>
<feature type="repeat" description="ANK" evidence="5">
    <location>
        <begin position="115"/>
        <end position="139"/>
    </location>
</feature>
<evidence type="ECO:0000256" key="6">
    <source>
        <dbReference type="PROSITE-ProRule" id="PRU00175"/>
    </source>
</evidence>
<feature type="repeat" description="ANK" evidence="5">
    <location>
        <begin position="275"/>
        <end position="297"/>
    </location>
</feature>
<dbReference type="InterPro" id="IPR011029">
    <property type="entry name" value="DEATH-like_dom_sf"/>
</dbReference>
<keyword evidence="1" id="KW-0677">Repeat</keyword>
<evidence type="ECO:0000256" key="5">
    <source>
        <dbReference type="PROSITE-ProRule" id="PRU00023"/>
    </source>
</evidence>
<feature type="repeat" description="ANK" evidence="5">
    <location>
        <begin position="380"/>
        <end position="413"/>
    </location>
</feature>
<dbReference type="EMBL" id="OX597842">
    <property type="protein sequence ID" value="CAI9743552.1"/>
    <property type="molecule type" value="Genomic_DNA"/>
</dbReference>
<evidence type="ECO:0000256" key="1">
    <source>
        <dbReference type="ARBA" id="ARBA00022737"/>
    </source>
</evidence>
<dbReference type="PROSITE" id="PS51257">
    <property type="entry name" value="PROKAR_LIPOPROTEIN"/>
    <property type="match status" value="1"/>
</dbReference>
<keyword evidence="4 5" id="KW-0040">ANK repeat</keyword>
<dbReference type="CDD" id="cd16649">
    <property type="entry name" value="mRING-HC-C3HC5_CGRF1-like"/>
    <property type="match status" value="1"/>
</dbReference>
<dbReference type="CDD" id="cd01670">
    <property type="entry name" value="Death"/>
    <property type="match status" value="1"/>
</dbReference>
<evidence type="ECO:0000256" key="4">
    <source>
        <dbReference type="ARBA" id="ARBA00023043"/>
    </source>
</evidence>
<keyword evidence="3" id="KW-0862">Zinc</keyword>
<feature type="repeat" description="ANK" evidence="5">
    <location>
        <begin position="12"/>
        <end position="44"/>
    </location>
</feature>
<feature type="repeat" description="ANK" evidence="5">
    <location>
        <begin position="516"/>
        <end position="548"/>
    </location>
</feature>
<feature type="repeat" description="ANK" evidence="5">
    <location>
        <begin position="414"/>
        <end position="447"/>
    </location>
</feature>
<evidence type="ECO:0000256" key="3">
    <source>
        <dbReference type="ARBA" id="ARBA00022833"/>
    </source>
</evidence>
<gene>
    <name evidence="9" type="ORF">OCTVUL_1B025385</name>
</gene>
<feature type="domain" description="Death" evidence="7">
    <location>
        <begin position="682"/>
        <end position="749"/>
    </location>
</feature>
<dbReference type="PROSITE" id="PS50017">
    <property type="entry name" value="DEATH_DOMAIN"/>
    <property type="match status" value="1"/>
</dbReference>
<dbReference type="GO" id="GO:0010468">
    <property type="term" value="P:regulation of gene expression"/>
    <property type="evidence" value="ECO:0007669"/>
    <property type="project" value="TreeGrafter"/>
</dbReference>
<evidence type="ECO:0000259" key="8">
    <source>
        <dbReference type="PROSITE" id="PS50089"/>
    </source>
</evidence>
<dbReference type="Proteomes" id="UP001162480">
    <property type="component" value="Chromosome 29"/>
</dbReference>
<feature type="domain" description="RING-type" evidence="8">
    <location>
        <begin position="636"/>
        <end position="673"/>
    </location>
</feature>
<dbReference type="SMART" id="SM00248">
    <property type="entry name" value="ANK"/>
    <property type="match status" value="14"/>
</dbReference>
<feature type="repeat" description="ANK" evidence="5">
    <location>
        <begin position="312"/>
        <end position="345"/>
    </location>
</feature>
<feature type="repeat" description="ANK" evidence="5">
    <location>
        <begin position="448"/>
        <end position="481"/>
    </location>
</feature>
<feature type="repeat" description="ANK" evidence="5">
    <location>
        <begin position="45"/>
        <end position="77"/>
    </location>
</feature>
<accession>A0AA36C107</accession>
<feature type="repeat" description="ANK" evidence="5">
    <location>
        <begin position="482"/>
        <end position="515"/>
    </location>
</feature>
<dbReference type="PANTHER" id="PTHR24124:SF14">
    <property type="entry name" value="CHROMOSOME UNDETERMINED SCAFFOLD_25, WHOLE GENOME SHOTGUN SEQUENCE"/>
    <property type="match status" value="1"/>
</dbReference>
<keyword evidence="2 6" id="KW-0479">Metal-binding</keyword>
<dbReference type="SUPFAM" id="SSF47986">
    <property type="entry name" value="DEATH domain"/>
    <property type="match status" value="1"/>
</dbReference>
<dbReference type="Pfam" id="PF13637">
    <property type="entry name" value="Ank_4"/>
    <property type="match status" value="2"/>
</dbReference>
<evidence type="ECO:0000313" key="9">
    <source>
        <dbReference type="EMBL" id="CAI9743552.1"/>
    </source>
</evidence>
<dbReference type="Pfam" id="PF00023">
    <property type="entry name" value="Ank"/>
    <property type="match status" value="1"/>
</dbReference>
<name>A0AA36C107_OCTVU</name>
<dbReference type="GO" id="GO:0008270">
    <property type="term" value="F:zinc ion binding"/>
    <property type="evidence" value="ECO:0007669"/>
    <property type="project" value="UniProtKB-KW"/>
</dbReference>
<dbReference type="PANTHER" id="PTHR24124">
    <property type="entry name" value="ANKYRIN REPEAT FAMILY A"/>
    <property type="match status" value="1"/>
</dbReference>
<evidence type="ECO:0000313" key="10">
    <source>
        <dbReference type="Proteomes" id="UP001162480"/>
    </source>
</evidence>
<feature type="repeat" description="ANK" evidence="5">
    <location>
        <begin position="242"/>
        <end position="274"/>
    </location>
</feature>
<sequence length="750" mass="83167">MLARLVNQINSHSQTFLMAACEQGSTSLIAFLIESGANMDMSDKEGLTALHYAVKSRKIEAVAFLVSRGANVNKQDSWSNTPLHRAVRKNYEDVVKVLLGSKGNNILQVTQRNNDGGTPLHLASYHGHTDTAKLLLQQNGTDATLWCGIVDAGPGVGGVKRKRLLSHSIHVNILLFVRIAVLNWHLSNAPYVDNTYSGKVDLVNQINSHSKTFLMAACEQGSTSLIAFLIESGANMDMSDKEGLTALHYAVKSRKIDAVASLVSRGANVNKQDSDSDTPLHLAVRKNYEDVVKVLLSSKGNNILQVTQRNNDGGTPLHLASNQGHTDTAKLLLQQNGTDVRVVTNNGHTPLHLASLQGHTDTAKLLLQQNGTDVRVVDKYGCTPLHLASLHGHTDTAKLLLQQNGTDVRVVTKYGRTPLHLACWDGHTDTAKLLLQQNGTDVRVVTKYGRTPLHLACWDGHTDTAKLLLQQNGIDANKLDKHGDTPLHLAVQKQHYGVVSLMLAQDSVKLDIGNHNKMTPLLEAVSRTHLGIIHKLIIHGANINAVDNDGNNCLHLSIIKKEMFHSEVEPIPILDECCRELQLDMDRRLSGIVVLSYLASQGANLYHRNDEKVTPLDCIENQHLKEKFKTFLQSLCRWCQEKKATVTLHPCQHTVICQNCCSQLAFKQCPICRQHILRKSGFGRNLGIRNVQLGNIRYDYPHNTKEQSFQMLHTWYTSCDPEMRTLKTLRKALEEAECFEALQCLPSEEK</sequence>
<proteinExistence type="predicted"/>
<dbReference type="Pfam" id="PF12796">
    <property type="entry name" value="Ank_2"/>
    <property type="match status" value="4"/>
</dbReference>
<dbReference type="PROSITE" id="PS50088">
    <property type="entry name" value="ANK_REPEAT"/>
    <property type="match status" value="13"/>
</dbReference>
<dbReference type="GO" id="GO:0007165">
    <property type="term" value="P:signal transduction"/>
    <property type="evidence" value="ECO:0007669"/>
    <property type="project" value="InterPro"/>
</dbReference>
<dbReference type="Gene3D" id="1.10.533.10">
    <property type="entry name" value="Death Domain, Fas"/>
    <property type="match status" value="1"/>
</dbReference>
<dbReference type="PROSITE" id="PS50089">
    <property type="entry name" value="ZF_RING_2"/>
    <property type="match status" value="1"/>
</dbReference>
<dbReference type="SUPFAM" id="SSF48403">
    <property type="entry name" value="Ankyrin repeat"/>
    <property type="match status" value="2"/>
</dbReference>
<organism evidence="9 10">
    <name type="scientific">Octopus vulgaris</name>
    <name type="common">Common octopus</name>
    <dbReference type="NCBI Taxonomy" id="6645"/>
    <lineage>
        <taxon>Eukaryota</taxon>
        <taxon>Metazoa</taxon>
        <taxon>Spiralia</taxon>
        <taxon>Lophotrochozoa</taxon>
        <taxon>Mollusca</taxon>
        <taxon>Cephalopoda</taxon>
        <taxon>Coleoidea</taxon>
        <taxon>Octopodiformes</taxon>
        <taxon>Octopoda</taxon>
        <taxon>Incirrata</taxon>
        <taxon>Octopodidae</taxon>
        <taxon>Octopus</taxon>
    </lineage>
</organism>
<feature type="repeat" description="ANK" evidence="5">
    <location>
        <begin position="346"/>
        <end position="379"/>
    </location>
</feature>
<protein>
    <submittedName>
        <fullName evidence="9">Ankyrin-3-like isoform X6</fullName>
    </submittedName>
</protein>
<feature type="repeat" description="ANK" evidence="5">
    <location>
        <begin position="209"/>
        <end position="241"/>
    </location>
</feature>
<dbReference type="GO" id="GO:0005634">
    <property type="term" value="C:nucleus"/>
    <property type="evidence" value="ECO:0007669"/>
    <property type="project" value="TreeGrafter"/>
</dbReference>
<evidence type="ECO:0000259" key="7">
    <source>
        <dbReference type="PROSITE" id="PS50017"/>
    </source>
</evidence>
<dbReference type="Gene3D" id="1.25.40.20">
    <property type="entry name" value="Ankyrin repeat-containing domain"/>
    <property type="match status" value="6"/>
</dbReference>
<dbReference type="AlphaFoldDB" id="A0AA36C107"/>
<keyword evidence="10" id="KW-1185">Reference proteome</keyword>
<dbReference type="InterPro" id="IPR000488">
    <property type="entry name" value="Death_dom"/>
</dbReference>
<dbReference type="Gene3D" id="3.30.40.10">
    <property type="entry name" value="Zinc/RING finger domain, C3HC4 (zinc finger)"/>
    <property type="match status" value="1"/>
</dbReference>
<dbReference type="PRINTS" id="PR01415">
    <property type="entry name" value="ANKYRIN"/>
</dbReference>